<evidence type="ECO:0000313" key="1">
    <source>
        <dbReference type="EMBL" id="KAH7849156.1"/>
    </source>
</evidence>
<evidence type="ECO:0000313" key="2">
    <source>
        <dbReference type="Proteomes" id="UP000828048"/>
    </source>
</evidence>
<comment type="caution">
    <text evidence="1">The sequence shown here is derived from an EMBL/GenBank/DDBJ whole genome shotgun (WGS) entry which is preliminary data.</text>
</comment>
<sequence>MSAASWWDLGRESRPPHSLTMAIWRADHRDRTKSMPSRSCAALSAESTLSGTIGSPKERESERRNRDGEERKNTTRSDQLGSNYLIEERPASKIDRRKTNKAEIEEIDHIEDDSELYVSSLPNDNPVYSTTIVRPINGLSRIFSDAHVGVASDDGEDSENTKEGDAVIPTSTDGEPSVSHHRHSFNPLSEDFDDLHAEHYRLENGV</sequence>
<name>A0ACB7Y6J5_9ERIC</name>
<proteinExistence type="predicted"/>
<protein>
    <submittedName>
        <fullName evidence="1">Uncharacterized protein</fullName>
    </submittedName>
</protein>
<organism evidence="1 2">
    <name type="scientific">Vaccinium darrowii</name>
    <dbReference type="NCBI Taxonomy" id="229202"/>
    <lineage>
        <taxon>Eukaryota</taxon>
        <taxon>Viridiplantae</taxon>
        <taxon>Streptophyta</taxon>
        <taxon>Embryophyta</taxon>
        <taxon>Tracheophyta</taxon>
        <taxon>Spermatophyta</taxon>
        <taxon>Magnoliopsida</taxon>
        <taxon>eudicotyledons</taxon>
        <taxon>Gunneridae</taxon>
        <taxon>Pentapetalae</taxon>
        <taxon>asterids</taxon>
        <taxon>Ericales</taxon>
        <taxon>Ericaceae</taxon>
        <taxon>Vaccinioideae</taxon>
        <taxon>Vaccinieae</taxon>
        <taxon>Vaccinium</taxon>
    </lineage>
</organism>
<keyword evidence="2" id="KW-1185">Reference proteome</keyword>
<dbReference type="EMBL" id="CM037157">
    <property type="protein sequence ID" value="KAH7849156.1"/>
    <property type="molecule type" value="Genomic_DNA"/>
</dbReference>
<dbReference type="Proteomes" id="UP000828048">
    <property type="component" value="Chromosome 7"/>
</dbReference>
<gene>
    <name evidence="1" type="ORF">Vadar_013826</name>
</gene>
<accession>A0ACB7Y6J5</accession>
<reference evidence="1 2" key="1">
    <citation type="journal article" date="2021" name="Hortic Res">
        <title>High-quality reference genome and annotation aids understanding of berry development for evergreen blueberry (Vaccinium darrowii).</title>
        <authorList>
            <person name="Yu J."/>
            <person name="Hulse-Kemp A.M."/>
            <person name="Babiker E."/>
            <person name="Staton M."/>
        </authorList>
    </citation>
    <scope>NUCLEOTIDE SEQUENCE [LARGE SCALE GENOMIC DNA]</scope>
    <source>
        <strain evidence="2">cv. NJ 8807/NJ 8810</strain>
        <tissue evidence="1">Young leaf</tissue>
    </source>
</reference>